<proteinExistence type="predicted"/>
<feature type="non-terminal residue" evidence="1">
    <location>
        <position position="1"/>
    </location>
</feature>
<sequence length="236" mass="27233">YITDRWEGVASIGWAYHDGKSWYRDYISRSKEIIIKRKGKGVYAMAEHQWRPVMGLDEHGVPWVFWNDTTRGYTFFSRWLGQRFDERREIRGAFYRISHYATCEKQSPKGPGSIGMATLAANRIFFCAIKVPHIRASEDRHIRFLDLLEVEKCQGLEMVLNQYKRYPENPIFGPSAEKAAWDNKHVSFPSVIKLGNTFQMIYSGNGDVTRDEAIGNLEEIDFTKEKAILGILAGRG</sequence>
<reference evidence="1" key="1">
    <citation type="journal article" date="2014" name="Front. Microbiol.">
        <title>High frequency of phylogenetically diverse reductive dehalogenase-homologous genes in deep subseafloor sedimentary metagenomes.</title>
        <authorList>
            <person name="Kawai M."/>
            <person name="Futagami T."/>
            <person name="Toyoda A."/>
            <person name="Takaki Y."/>
            <person name="Nishi S."/>
            <person name="Hori S."/>
            <person name="Arai W."/>
            <person name="Tsubouchi T."/>
            <person name="Morono Y."/>
            <person name="Uchiyama I."/>
            <person name="Ito T."/>
            <person name="Fujiyama A."/>
            <person name="Inagaki F."/>
            <person name="Takami H."/>
        </authorList>
    </citation>
    <scope>NUCLEOTIDE SEQUENCE</scope>
    <source>
        <strain evidence="1">Expedition CK06-06</strain>
    </source>
</reference>
<dbReference type="Gene3D" id="2.115.10.20">
    <property type="entry name" value="Glycosyl hydrolase domain, family 43"/>
    <property type="match status" value="1"/>
</dbReference>
<protein>
    <submittedName>
        <fullName evidence="1">Uncharacterized protein</fullName>
    </submittedName>
</protein>
<gene>
    <name evidence="1" type="ORF">S03H2_61839</name>
</gene>
<dbReference type="EMBL" id="BARU01039948">
    <property type="protein sequence ID" value="GAH86664.1"/>
    <property type="molecule type" value="Genomic_DNA"/>
</dbReference>
<comment type="caution">
    <text evidence="1">The sequence shown here is derived from an EMBL/GenBank/DDBJ whole genome shotgun (WGS) entry which is preliminary data.</text>
</comment>
<evidence type="ECO:0000313" key="1">
    <source>
        <dbReference type="EMBL" id="GAH86664.1"/>
    </source>
</evidence>
<organism evidence="1">
    <name type="scientific">marine sediment metagenome</name>
    <dbReference type="NCBI Taxonomy" id="412755"/>
    <lineage>
        <taxon>unclassified sequences</taxon>
        <taxon>metagenomes</taxon>
        <taxon>ecological metagenomes</taxon>
    </lineage>
</organism>
<dbReference type="InterPro" id="IPR023296">
    <property type="entry name" value="Glyco_hydro_beta-prop_sf"/>
</dbReference>
<accession>X1K8T2</accession>
<dbReference type="AlphaFoldDB" id="X1K8T2"/>
<name>X1K8T2_9ZZZZ</name>
<feature type="non-terminal residue" evidence="1">
    <location>
        <position position="236"/>
    </location>
</feature>